<keyword evidence="3" id="KW-1185">Reference proteome</keyword>
<dbReference type="Proteomes" id="UP000699865">
    <property type="component" value="Unassembled WGS sequence"/>
</dbReference>
<sequence length="166" mass="18518">MNSLVRLARLEDAEAISQLASLTFPMACPISTPTDDLKSYIESHLNVECFKSILKLSEKIVHAIDFKDKIIGYSMLSLRPEPLGISKADGIVELTRCYVLAEFHGVGHAKSLVSTTLQSVSGSVRLLVNDENERAIHFYKRLGFSPVGETYFYVGEDKHRDLVMVN</sequence>
<reference evidence="2 3" key="1">
    <citation type="submission" date="2021-03" db="EMBL/GenBank/DDBJ databases">
        <title>Five novel Rahnella species.</title>
        <authorList>
            <person name="Brady C."/>
            <person name="Asselin J."/>
            <person name="Beer S."/>
            <person name="Bruberg M.B."/>
            <person name="Crampton B."/>
            <person name="Venter S."/>
            <person name="Arnold D."/>
            <person name="Denman S."/>
        </authorList>
    </citation>
    <scope>NUCLEOTIDE SEQUENCE [LARGE SCALE GENOMIC DNA]</scope>
    <source>
        <strain evidence="2 3">L72c</strain>
    </source>
</reference>
<dbReference type="Pfam" id="PF00583">
    <property type="entry name" value="Acetyltransf_1"/>
    <property type="match status" value="1"/>
</dbReference>
<evidence type="ECO:0000313" key="2">
    <source>
        <dbReference type="EMBL" id="MBU9835475.1"/>
    </source>
</evidence>
<evidence type="ECO:0000313" key="3">
    <source>
        <dbReference type="Proteomes" id="UP000699865"/>
    </source>
</evidence>
<accession>A0ABS6L0W9</accession>
<dbReference type="PROSITE" id="PS51186">
    <property type="entry name" value="GNAT"/>
    <property type="match status" value="1"/>
</dbReference>
<dbReference type="EMBL" id="JAFMOU010000067">
    <property type="protein sequence ID" value="MBU9835475.1"/>
    <property type="molecule type" value="Genomic_DNA"/>
</dbReference>
<feature type="domain" description="N-acetyltransferase" evidence="1">
    <location>
        <begin position="3"/>
        <end position="166"/>
    </location>
</feature>
<dbReference type="InterPro" id="IPR000182">
    <property type="entry name" value="GNAT_dom"/>
</dbReference>
<name>A0ABS6L0W9_9GAMM</name>
<evidence type="ECO:0000259" key="1">
    <source>
        <dbReference type="PROSITE" id="PS51186"/>
    </source>
</evidence>
<organism evidence="2 3">
    <name type="scientific">Rahnella perminowiae</name>
    <dbReference type="NCBI Taxonomy" id="2816244"/>
    <lineage>
        <taxon>Bacteria</taxon>
        <taxon>Pseudomonadati</taxon>
        <taxon>Pseudomonadota</taxon>
        <taxon>Gammaproteobacteria</taxon>
        <taxon>Enterobacterales</taxon>
        <taxon>Yersiniaceae</taxon>
        <taxon>Rahnella</taxon>
    </lineage>
</organism>
<proteinExistence type="predicted"/>
<dbReference type="RefSeq" id="WP_217138363.1">
    <property type="nucleotide sequence ID" value="NZ_JAFMOT010000169.1"/>
</dbReference>
<comment type="caution">
    <text evidence="2">The sequence shown here is derived from an EMBL/GenBank/DDBJ whole genome shotgun (WGS) entry which is preliminary data.</text>
</comment>
<gene>
    <name evidence="2" type="ORF">J1786_11730</name>
</gene>
<protein>
    <submittedName>
        <fullName evidence="2">GNAT family N-acetyltransferase</fullName>
    </submittedName>
</protein>